<sequence length="115" mass="12175">MPGGMGGGMGMPGLGFSDIPNRFQLFTGEVIPEGKDKPLPMILKIDTQTGQVWQLQVGAQNMVRFVFIEGQPGHFNGPQQGFGGHPSGQPGTGSLPLNPRPPAPQTFPARPTRPS</sequence>
<feature type="non-terminal residue" evidence="2">
    <location>
        <position position="115"/>
    </location>
</feature>
<reference evidence="2" key="1">
    <citation type="submission" date="2018-05" db="EMBL/GenBank/DDBJ databases">
        <authorList>
            <person name="Lanie J.A."/>
            <person name="Ng W.-L."/>
            <person name="Kazmierczak K.M."/>
            <person name="Andrzejewski T.M."/>
            <person name="Davidsen T.M."/>
            <person name="Wayne K.J."/>
            <person name="Tettelin H."/>
            <person name="Glass J.I."/>
            <person name="Rusch D."/>
            <person name="Podicherti R."/>
            <person name="Tsui H.-C.T."/>
            <person name="Winkler M.E."/>
        </authorList>
    </citation>
    <scope>NUCLEOTIDE SEQUENCE</scope>
</reference>
<feature type="compositionally biased region" description="Pro residues" evidence="1">
    <location>
        <begin position="98"/>
        <end position="115"/>
    </location>
</feature>
<protein>
    <submittedName>
        <fullName evidence="2">Uncharacterized protein</fullName>
    </submittedName>
</protein>
<dbReference type="EMBL" id="UINC01071897">
    <property type="protein sequence ID" value="SVC07149.1"/>
    <property type="molecule type" value="Genomic_DNA"/>
</dbReference>
<evidence type="ECO:0000256" key="1">
    <source>
        <dbReference type="SAM" id="MobiDB-lite"/>
    </source>
</evidence>
<organism evidence="2">
    <name type="scientific">marine metagenome</name>
    <dbReference type="NCBI Taxonomy" id="408172"/>
    <lineage>
        <taxon>unclassified sequences</taxon>
        <taxon>metagenomes</taxon>
        <taxon>ecological metagenomes</taxon>
    </lineage>
</organism>
<feature type="region of interest" description="Disordered" evidence="1">
    <location>
        <begin position="71"/>
        <end position="115"/>
    </location>
</feature>
<name>A0A382J698_9ZZZZ</name>
<proteinExistence type="predicted"/>
<evidence type="ECO:0000313" key="2">
    <source>
        <dbReference type="EMBL" id="SVC07149.1"/>
    </source>
</evidence>
<accession>A0A382J698</accession>
<gene>
    <name evidence="2" type="ORF">METZ01_LOCUS260003</name>
</gene>
<dbReference type="AlphaFoldDB" id="A0A382J698"/>